<keyword evidence="3" id="KW-1185">Reference proteome</keyword>
<evidence type="ECO:0000313" key="2">
    <source>
        <dbReference type="EMBL" id="WGH94553.1"/>
    </source>
</evidence>
<protein>
    <submittedName>
        <fullName evidence="2">Metallophosphoesterase</fullName>
    </submittedName>
</protein>
<dbReference type="PANTHER" id="PTHR31302:SF20">
    <property type="entry name" value="CONSERVED PROTEIN"/>
    <property type="match status" value="1"/>
</dbReference>
<organism evidence="2 3">
    <name type="scientific">Auritidibacter ignavus</name>
    <dbReference type="NCBI Taxonomy" id="678932"/>
    <lineage>
        <taxon>Bacteria</taxon>
        <taxon>Bacillati</taxon>
        <taxon>Actinomycetota</taxon>
        <taxon>Actinomycetes</taxon>
        <taxon>Micrococcales</taxon>
        <taxon>Micrococcaceae</taxon>
        <taxon>Auritidibacter</taxon>
    </lineage>
</organism>
<gene>
    <name evidence="2" type="ORF">QDX21_12095</name>
</gene>
<proteinExistence type="predicted"/>
<dbReference type="Proteomes" id="UP001224674">
    <property type="component" value="Chromosome"/>
</dbReference>
<feature type="domain" description="Calcineurin-like phosphoesterase" evidence="1">
    <location>
        <begin position="53"/>
        <end position="242"/>
    </location>
</feature>
<dbReference type="AlphaFoldDB" id="A0AAJ6APN7"/>
<dbReference type="Pfam" id="PF00149">
    <property type="entry name" value="Metallophos"/>
    <property type="match status" value="1"/>
</dbReference>
<accession>A0AAJ6APN7</accession>
<dbReference type="SUPFAM" id="SSF56300">
    <property type="entry name" value="Metallo-dependent phosphatases"/>
    <property type="match status" value="1"/>
</dbReference>
<dbReference type="Gene3D" id="3.60.21.10">
    <property type="match status" value="1"/>
</dbReference>
<dbReference type="InterPro" id="IPR004843">
    <property type="entry name" value="Calcineurin-like_PHP"/>
</dbReference>
<dbReference type="InterPro" id="IPR051158">
    <property type="entry name" value="Metallophosphoesterase_sf"/>
</dbReference>
<dbReference type="PANTHER" id="PTHR31302">
    <property type="entry name" value="TRANSMEMBRANE PROTEIN WITH METALLOPHOSPHOESTERASE DOMAIN-RELATED"/>
    <property type="match status" value="1"/>
</dbReference>
<dbReference type="EMBL" id="CP122566">
    <property type="protein sequence ID" value="WGH94553.1"/>
    <property type="molecule type" value="Genomic_DNA"/>
</dbReference>
<name>A0AAJ6APN7_9MICC</name>
<evidence type="ECO:0000313" key="3">
    <source>
        <dbReference type="Proteomes" id="UP001224674"/>
    </source>
</evidence>
<dbReference type="InterPro" id="IPR029052">
    <property type="entry name" value="Metallo-depent_PP-like"/>
</dbReference>
<dbReference type="GO" id="GO:0008758">
    <property type="term" value="F:UDP-2,3-diacylglucosamine hydrolase activity"/>
    <property type="evidence" value="ECO:0007669"/>
    <property type="project" value="TreeGrafter"/>
</dbReference>
<sequence length="321" mass="34550">MTSAKLWRRFAGATAVTAVAGVASLAYGACLEARWFKIRHEQVPVLPAGRPRLRVLHIADLHMVPSNRAKIDFTRSLAELEPDLVVNIGDNLGHRDGLKPVLDALGPLLDLPGVFVPGSNDYFAPQPANPLKYFRGPSSQHGSAAHLADREVLPYRELFSEFEHRGWVNLTNAHHDLHLARHRLAVAGTDDPHLDRDRWPGFGSQARTADLTLGVTHAPYTRVLDTMAADGAQLILAGHTHGGQIALPVVGPLVTNCDLPPRQAAGLFGWPDLVPGRNAPVESATTIVNISAGIGAAPKVPVRFACRPEAVVLDLIPAVSR</sequence>
<dbReference type="GO" id="GO:0009245">
    <property type="term" value="P:lipid A biosynthetic process"/>
    <property type="evidence" value="ECO:0007669"/>
    <property type="project" value="TreeGrafter"/>
</dbReference>
<dbReference type="GO" id="GO:0016020">
    <property type="term" value="C:membrane"/>
    <property type="evidence" value="ECO:0007669"/>
    <property type="project" value="GOC"/>
</dbReference>
<evidence type="ECO:0000259" key="1">
    <source>
        <dbReference type="Pfam" id="PF00149"/>
    </source>
</evidence>
<reference evidence="2 3" key="1">
    <citation type="submission" date="2023-03" db="EMBL/GenBank/DDBJ databases">
        <title>Complete genome sequences of several Auritidibacter ignavus strains isolated from ear infections.</title>
        <authorList>
            <person name="Baehr T."/>
            <person name="Baumhoegger A.M."/>
        </authorList>
    </citation>
    <scope>NUCLEOTIDE SEQUENCE [LARGE SCALE GENOMIC DNA]</scope>
    <source>
        <strain evidence="2 3">BABAE-6</strain>
    </source>
</reference>